<dbReference type="Proteomes" id="UP000535491">
    <property type="component" value="Unassembled WGS sequence"/>
</dbReference>
<evidence type="ECO:0000313" key="2">
    <source>
        <dbReference type="Proteomes" id="UP000535491"/>
    </source>
</evidence>
<name>A0A7W1WTN0_9BACL</name>
<reference evidence="1 2" key="1">
    <citation type="submission" date="2020-07" db="EMBL/GenBank/DDBJ databases">
        <authorList>
            <person name="Feng H."/>
        </authorList>
    </citation>
    <scope>NUCLEOTIDE SEQUENCE [LARGE SCALE GENOMIC DNA]</scope>
    <source>
        <strain evidence="2">s-10</strain>
    </source>
</reference>
<dbReference type="InterPro" id="IPR011009">
    <property type="entry name" value="Kinase-like_dom_sf"/>
</dbReference>
<sequence>MEMKVQGEWIRNTYRVLKSFPFVIGILYFTEVSSRTRGLQTRFIHALDVRAVSDKIQKEQILSRDDAVFFPVREVFIENDILYQVFHRLEGKLLAHYLHQNTPLSISEMCWIVRGITSHLLRLYEEHQFTLVHPQNIVLAPGKAIRFLYGGPLGALPKGVGKGMGDFLDDRETDYLYDSYTLGVMIYHMLTGRNPMASGLFIPPVSTYCPNCPPELDELVTRAISFDIKKRPKIKEIARFLDRLAERVC</sequence>
<evidence type="ECO:0008006" key="3">
    <source>
        <dbReference type="Google" id="ProtNLM"/>
    </source>
</evidence>
<dbReference type="Gene3D" id="1.10.510.10">
    <property type="entry name" value="Transferase(Phosphotransferase) domain 1"/>
    <property type="match status" value="1"/>
</dbReference>
<dbReference type="SUPFAM" id="SSF56112">
    <property type="entry name" value="Protein kinase-like (PK-like)"/>
    <property type="match status" value="1"/>
</dbReference>
<keyword evidence="2" id="KW-1185">Reference proteome</keyword>
<dbReference type="RefSeq" id="WP_181753602.1">
    <property type="nucleotide sequence ID" value="NZ_JACEIQ010000019.1"/>
</dbReference>
<organism evidence="1 2">
    <name type="scientific">Paenactinomyces guangxiensis</name>
    <dbReference type="NCBI Taxonomy" id="1490290"/>
    <lineage>
        <taxon>Bacteria</taxon>
        <taxon>Bacillati</taxon>
        <taxon>Bacillota</taxon>
        <taxon>Bacilli</taxon>
        <taxon>Bacillales</taxon>
        <taxon>Thermoactinomycetaceae</taxon>
        <taxon>Paenactinomyces</taxon>
    </lineage>
</organism>
<accession>A0A7W1WTN0</accession>
<evidence type="ECO:0000313" key="1">
    <source>
        <dbReference type="EMBL" id="MBA4495777.1"/>
    </source>
</evidence>
<protein>
    <recommendedName>
        <fullName evidence="3">Protein kinase domain-containing protein</fullName>
    </recommendedName>
</protein>
<dbReference type="AlphaFoldDB" id="A0A7W1WTN0"/>
<dbReference type="EMBL" id="JACEIQ010000019">
    <property type="protein sequence ID" value="MBA4495777.1"/>
    <property type="molecule type" value="Genomic_DNA"/>
</dbReference>
<proteinExistence type="predicted"/>
<gene>
    <name evidence="1" type="ORF">H1191_15910</name>
</gene>
<comment type="caution">
    <text evidence="1">The sequence shown here is derived from an EMBL/GenBank/DDBJ whole genome shotgun (WGS) entry which is preliminary data.</text>
</comment>